<sequence length="454" mass="49331">MMAMLGKNQRAKTVWLVMNLLAMLSESVMGNRETTEVVSESISTTESNVARAENSKFPSAGKTDNSGAATESMRIISLYNSTHEAPTVEDLTRRDVLDPLTTMRIFTNVIAEALEKIATTVPQALTSDSLMKFSHPSSMALPTEISASRNTAGNITILPTVDRDTPATSAAFFSKITTGSNPSPVRTGQNISPTSEQLFTSSVSSIISVISSTKHTAKHDEMVPTPMPMSSSSTMKISTLLTDTTPVEKKGINHLYLIIVVVILFLLIMVFCFVCVAKKKRRSGSTSFHVKKHKKGEDAWAGPVMIPEDNGMAAEDMEEGKDKDQAGKHLTLTTFFGKRKSRQCSVLLEDVTVNVDQPAKQEEKPLLNQEANGQMTSNEKSEEPPASSTKEHRPESEPQPNGHVLSPEDMIPENKGESPTDLPSPATIPAPDTDFPLPPSELEIIQDDEADKAC</sequence>
<dbReference type="GO" id="GO:2000404">
    <property type="term" value="P:regulation of T cell migration"/>
    <property type="evidence" value="ECO:0007669"/>
    <property type="project" value="InterPro"/>
</dbReference>
<dbReference type="Proteomes" id="UP000515156">
    <property type="component" value="Chromosome 7"/>
</dbReference>
<evidence type="ECO:0000256" key="2">
    <source>
        <dbReference type="SAM" id="Phobius"/>
    </source>
</evidence>
<dbReference type="GO" id="GO:0042742">
    <property type="term" value="P:defense response to bacterium"/>
    <property type="evidence" value="ECO:0007669"/>
    <property type="project" value="TreeGrafter"/>
</dbReference>
<dbReference type="GO" id="GO:0004888">
    <property type="term" value="F:transmembrane signaling receptor activity"/>
    <property type="evidence" value="ECO:0007669"/>
    <property type="project" value="InterPro"/>
</dbReference>
<evidence type="ECO:0000256" key="3">
    <source>
        <dbReference type="SAM" id="SignalP"/>
    </source>
</evidence>
<dbReference type="GO" id="GO:0007166">
    <property type="term" value="P:cell surface receptor signaling pathway"/>
    <property type="evidence" value="ECO:0007669"/>
    <property type="project" value="TreeGrafter"/>
</dbReference>
<feature type="compositionally biased region" description="Low complexity" evidence="1">
    <location>
        <begin position="36"/>
        <end position="47"/>
    </location>
</feature>
<dbReference type="KEGG" id="muo:115474610"/>
<dbReference type="GO" id="GO:0050776">
    <property type="term" value="P:regulation of immune response"/>
    <property type="evidence" value="ECO:0007669"/>
    <property type="project" value="TreeGrafter"/>
</dbReference>
<evidence type="ECO:0000256" key="1">
    <source>
        <dbReference type="SAM" id="MobiDB-lite"/>
    </source>
</evidence>
<keyword evidence="2" id="KW-0472">Membrane</keyword>
<accession>A0A6P7YS45</accession>
<dbReference type="RefSeq" id="XP_030066009.1">
    <property type="nucleotide sequence ID" value="XM_030210149.1"/>
</dbReference>
<dbReference type="GO" id="GO:0050863">
    <property type="term" value="P:regulation of T cell activation"/>
    <property type="evidence" value="ECO:0007669"/>
    <property type="project" value="InterPro"/>
</dbReference>
<dbReference type="CTD" id="6693"/>
<dbReference type="GeneID" id="115474610"/>
<organism evidence="4 5">
    <name type="scientific">Microcaecilia unicolor</name>
    <dbReference type="NCBI Taxonomy" id="1415580"/>
    <lineage>
        <taxon>Eukaryota</taxon>
        <taxon>Metazoa</taxon>
        <taxon>Chordata</taxon>
        <taxon>Craniata</taxon>
        <taxon>Vertebrata</taxon>
        <taxon>Euteleostomi</taxon>
        <taxon>Amphibia</taxon>
        <taxon>Gymnophiona</taxon>
        <taxon>Siphonopidae</taxon>
        <taxon>Microcaecilia</taxon>
    </lineage>
</organism>
<dbReference type="AlphaFoldDB" id="A0A6P7YS45"/>
<feature type="chain" id="PRO_5027763203" evidence="3">
    <location>
        <begin position="31"/>
        <end position="454"/>
    </location>
</feature>
<dbReference type="GO" id="GO:0009897">
    <property type="term" value="C:external side of plasma membrane"/>
    <property type="evidence" value="ECO:0007669"/>
    <property type="project" value="TreeGrafter"/>
</dbReference>
<keyword evidence="3" id="KW-0732">Signal</keyword>
<keyword evidence="4" id="KW-1185">Reference proteome</keyword>
<dbReference type="PANTHER" id="PTHR35265">
    <property type="entry name" value="LEUKOSIALIN"/>
    <property type="match status" value="1"/>
</dbReference>
<evidence type="ECO:0000313" key="5">
    <source>
        <dbReference type="RefSeq" id="XP_030066009.1"/>
    </source>
</evidence>
<proteinExistence type="predicted"/>
<feature type="region of interest" description="Disordered" evidence="1">
    <location>
        <begin position="32"/>
        <end position="68"/>
    </location>
</feature>
<dbReference type="InterPro" id="IPR038829">
    <property type="entry name" value="Leukosialin"/>
</dbReference>
<evidence type="ECO:0000313" key="4">
    <source>
        <dbReference type="Proteomes" id="UP000515156"/>
    </source>
</evidence>
<name>A0A6P7YS45_9AMPH</name>
<dbReference type="OrthoDB" id="9666309at2759"/>
<dbReference type="PANTHER" id="PTHR35265:SF1">
    <property type="entry name" value="LEUKOSIALIN"/>
    <property type="match status" value="1"/>
</dbReference>
<dbReference type="InParanoid" id="A0A6P7YS45"/>
<feature type="compositionally biased region" description="Basic and acidic residues" evidence="1">
    <location>
        <begin position="379"/>
        <end position="396"/>
    </location>
</feature>
<feature type="signal peptide" evidence="3">
    <location>
        <begin position="1"/>
        <end position="30"/>
    </location>
</feature>
<protein>
    <submittedName>
        <fullName evidence="5">Leukosialin</fullName>
    </submittedName>
</protein>
<reference evidence="5" key="1">
    <citation type="submission" date="2025-08" db="UniProtKB">
        <authorList>
            <consortium name="RefSeq"/>
        </authorList>
    </citation>
    <scope>IDENTIFICATION</scope>
</reference>
<feature type="region of interest" description="Disordered" evidence="1">
    <location>
        <begin position="359"/>
        <end position="454"/>
    </location>
</feature>
<feature type="transmembrane region" description="Helical" evidence="2">
    <location>
        <begin position="255"/>
        <end position="277"/>
    </location>
</feature>
<keyword evidence="2" id="KW-1133">Transmembrane helix</keyword>
<dbReference type="GO" id="GO:0031072">
    <property type="term" value="F:heat shock protein binding"/>
    <property type="evidence" value="ECO:0007669"/>
    <property type="project" value="TreeGrafter"/>
</dbReference>
<keyword evidence="2" id="KW-0812">Transmembrane</keyword>
<gene>
    <name evidence="5" type="primary">SPN</name>
</gene>
<feature type="compositionally biased region" description="Acidic residues" evidence="1">
    <location>
        <begin position="444"/>
        <end position="454"/>
    </location>
</feature>
<feature type="compositionally biased region" description="Polar residues" evidence="1">
    <location>
        <begin position="369"/>
        <end position="378"/>
    </location>
</feature>